<protein>
    <submittedName>
        <fullName evidence="1">Uncharacterized protein</fullName>
    </submittedName>
</protein>
<dbReference type="EMBL" id="CAJOBC010119429">
    <property type="protein sequence ID" value="CAF4567219.1"/>
    <property type="molecule type" value="Genomic_DNA"/>
</dbReference>
<evidence type="ECO:0000313" key="1">
    <source>
        <dbReference type="EMBL" id="CAF1646728.1"/>
    </source>
</evidence>
<reference evidence="1" key="1">
    <citation type="submission" date="2021-02" db="EMBL/GenBank/DDBJ databases">
        <authorList>
            <person name="Nowell W R."/>
        </authorList>
    </citation>
    <scope>NUCLEOTIDE SEQUENCE</scope>
</reference>
<dbReference type="Proteomes" id="UP000681722">
    <property type="component" value="Unassembled WGS sequence"/>
</dbReference>
<dbReference type="EMBL" id="CAJNOQ010049614">
    <property type="protein sequence ID" value="CAF1646728.1"/>
    <property type="molecule type" value="Genomic_DNA"/>
</dbReference>
<name>A0A816EHY3_9BILA</name>
<feature type="non-terminal residue" evidence="1">
    <location>
        <position position="1"/>
    </location>
</feature>
<dbReference type="AlphaFoldDB" id="A0A816EHY3"/>
<evidence type="ECO:0000313" key="2">
    <source>
        <dbReference type="EMBL" id="CAF4567219.1"/>
    </source>
</evidence>
<accession>A0A816EHY3</accession>
<sequence length="134" mass="16007">NKWTVSLIGVNDVEYLKNDRLQKLRQEQLIPESNNSEGNADRKRSKSSHNILFGLFCMIIGHVRSCIRYFEKLLQRTMIDKWKRYTILRHLSIAYYFVNEFDPALKYALEANNVRLDGIFNGNEEWEISWNLRH</sequence>
<proteinExistence type="predicted"/>
<dbReference type="Proteomes" id="UP000663829">
    <property type="component" value="Unassembled WGS sequence"/>
</dbReference>
<organism evidence="1 3">
    <name type="scientific">Didymodactylos carnosus</name>
    <dbReference type="NCBI Taxonomy" id="1234261"/>
    <lineage>
        <taxon>Eukaryota</taxon>
        <taxon>Metazoa</taxon>
        <taxon>Spiralia</taxon>
        <taxon>Gnathifera</taxon>
        <taxon>Rotifera</taxon>
        <taxon>Eurotatoria</taxon>
        <taxon>Bdelloidea</taxon>
        <taxon>Philodinida</taxon>
        <taxon>Philodinidae</taxon>
        <taxon>Didymodactylos</taxon>
    </lineage>
</organism>
<evidence type="ECO:0000313" key="3">
    <source>
        <dbReference type="Proteomes" id="UP000663829"/>
    </source>
</evidence>
<feature type="non-terminal residue" evidence="1">
    <location>
        <position position="134"/>
    </location>
</feature>
<keyword evidence="3" id="KW-1185">Reference proteome</keyword>
<gene>
    <name evidence="1" type="ORF">GPM918_LOCUS45271</name>
    <name evidence="2" type="ORF">SRO942_LOCUS47622</name>
</gene>
<comment type="caution">
    <text evidence="1">The sequence shown here is derived from an EMBL/GenBank/DDBJ whole genome shotgun (WGS) entry which is preliminary data.</text>
</comment>